<dbReference type="Gene3D" id="3.40.50.2000">
    <property type="entry name" value="Glycogen Phosphorylase B"/>
    <property type="match status" value="1"/>
</dbReference>
<feature type="domain" description="Glycosyl transferase family 28 C-terminal" evidence="3">
    <location>
        <begin position="202"/>
        <end position="347"/>
    </location>
</feature>
<dbReference type="PANTHER" id="PTHR21015:SF22">
    <property type="entry name" value="GLYCOSYLTRANSFERASE"/>
    <property type="match status" value="1"/>
</dbReference>
<dbReference type="GO" id="GO:0016758">
    <property type="term" value="F:hexosyltransferase activity"/>
    <property type="evidence" value="ECO:0007669"/>
    <property type="project" value="InterPro"/>
</dbReference>
<dbReference type="NCBIfam" id="TIGR03590">
    <property type="entry name" value="PseG"/>
    <property type="match status" value="1"/>
</dbReference>
<proteinExistence type="predicted"/>
<dbReference type="PANTHER" id="PTHR21015">
    <property type="entry name" value="UDP-N-ACETYLGLUCOSAMINE--N-ACETYLMURAMYL-(PENTAPEPTIDE) PYROPHOSPHORYL-UNDECAPRENOL N-ACETYLGLUCOSAMINE TRANSFERASE 1"/>
    <property type="match status" value="1"/>
</dbReference>
<dbReference type="GO" id="GO:0016787">
    <property type="term" value="F:hydrolase activity"/>
    <property type="evidence" value="ECO:0007669"/>
    <property type="project" value="UniProtKB-KW"/>
</dbReference>
<sequence>MKIAFRVDASLQMGSGHVMRCLTLASALQRRGAECHFICRPHPGNLMQSIAAAGYPVHELAPADGAIDPPGLVTPAHISWLGVSQDEDARQSGEVLQALQPDWLIVDHYGLDAAWQRLLRPYCGRLMVIDDLADRPHVCDLLLDQTFGRDQADYQALVPENCTLLCGSGYALLRPEFAQYRPTTLARRRASARAEQLLISMGGVDQANATAVVLNVLAGLAQASALHIKVVMGSQAPWLAAVRELAARLPLQVEVLVDQRDMAGLMAQADLAIGAAGSTAWERCCLGLPSIMVVLADNQRAVAAGLESVGAARIIASVDSITRELPGLLAPLLERPELARQMSEAAAQVSDGCGVQAVLQALQV</sequence>
<dbReference type="InterPro" id="IPR020023">
    <property type="entry name" value="PseG"/>
</dbReference>
<evidence type="ECO:0000256" key="1">
    <source>
        <dbReference type="PIRSR" id="PIRSR620023-1"/>
    </source>
</evidence>
<dbReference type="InterPro" id="IPR007235">
    <property type="entry name" value="Glyco_trans_28_C"/>
</dbReference>
<evidence type="ECO:0000313" key="5">
    <source>
        <dbReference type="Proteomes" id="UP000429555"/>
    </source>
</evidence>
<evidence type="ECO:0000313" key="4">
    <source>
        <dbReference type="EMBL" id="MVW76090.1"/>
    </source>
</evidence>
<dbReference type="EC" id="3.6.1.57" evidence="4"/>
<keyword evidence="4" id="KW-0378">Hydrolase</keyword>
<dbReference type="Gene3D" id="3.40.50.11190">
    <property type="match status" value="1"/>
</dbReference>
<feature type="active site" description="Proton acceptor" evidence="1">
    <location>
        <position position="17"/>
    </location>
</feature>
<dbReference type="RefSeq" id="WP_160345793.1">
    <property type="nucleotide sequence ID" value="NZ_WKJZ01000001.1"/>
</dbReference>
<keyword evidence="5" id="KW-1185">Reference proteome</keyword>
<organism evidence="4 5">
    <name type="scientific">Pseudomonas xionganensis</name>
    <dbReference type="NCBI Taxonomy" id="2654845"/>
    <lineage>
        <taxon>Bacteria</taxon>
        <taxon>Pseudomonadati</taxon>
        <taxon>Pseudomonadota</taxon>
        <taxon>Gammaproteobacteria</taxon>
        <taxon>Pseudomonadales</taxon>
        <taxon>Pseudomonadaceae</taxon>
        <taxon>Pseudomonas</taxon>
    </lineage>
</organism>
<dbReference type="Proteomes" id="UP000429555">
    <property type="component" value="Unassembled WGS sequence"/>
</dbReference>
<accession>A0A6I4KTX2</accession>
<dbReference type="SUPFAM" id="SSF53756">
    <property type="entry name" value="UDP-Glycosyltransferase/glycogen phosphorylase"/>
    <property type="match status" value="1"/>
</dbReference>
<name>A0A6I4KTX2_9PSED</name>
<reference evidence="4 5" key="1">
    <citation type="submission" date="2019-11" db="EMBL/GenBank/DDBJ databases">
        <title>Pseudomonas flavidum sp. nov., isolated from Baiyang Lake.</title>
        <authorList>
            <person name="Zhao Y."/>
        </authorList>
    </citation>
    <scope>NUCLEOTIDE SEQUENCE [LARGE SCALE GENOMIC DNA]</scope>
    <source>
        <strain evidence="5">R-22-3 w-18</strain>
    </source>
</reference>
<dbReference type="Pfam" id="PF04101">
    <property type="entry name" value="Glyco_tran_28_C"/>
    <property type="match status" value="1"/>
</dbReference>
<evidence type="ECO:0000259" key="3">
    <source>
        <dbReference type="Pfam" id="PF04101"/>
    </source>
</evidence>
<dbReference type="EMBL" id="WKJZ01000001">
    <property type="protein sequence ID" value="MVW76090.1"/>
    <property type="molecule type" value="Genomic_DNA"/>
</dbReference>
<dbReference type="AlphaFoldDB" id="A0A6I4KTX2"/>
<comment type="caution">
    <text evidence="4">The sequence shown here is derived from an EMBL/GenBank/DDBJ whole genome shotgun (WGS) entry which is preliminary data.</text>
</comment>
<protein>
    <submittedName>
        <fullName evidence="4">UDP-2,4-diacetamido-2,4, 6-trideoxy-beta-L-altropyranose hydrolase</fullName>
        <ecNumber evidence="4">3.6.1.57</ecNumber>
    </submittedName>
</protein>
<feature type="binding site" evidence="2">
    <location>
        <position position="282"/>
    </location>
    <ligand>
        <name>substrate</name>
    </ligand>
</feature>
<gene>
    <name evidence="4" type="primary">pseG</name>
    <name evidence="4" type="ORF">GJV18_12255</name>
</gene>
<evidence type="ECO:0000256" key="2">
    <source>
        <dbReference type="PIRSR" id="PIRSR620023-2"/>
    </source>
</evidence>
<feature type="binding site" evidence="2">
    <location>
        <position position="174"/>
    </location>
    <ligand>
        <name>substrate</name>
    </ligand>
</feature>